<dbReference type="GO" id="GO:0030976">
    <property type="term" value="F:thiamine pyrophosphate binding"/>
    <property type="evidence" value="ECO:0007669"/>
    <property type="project" value="UniProtKB-UniRule"/>
</dbReference>
<dbReference type="Pfam" id="PF02780">
    <property type="entry name" value="Transketolase_C"/>
    <property type="match status" value="1"/>
</dbReference>
<dbReference type="PANTHER" id="PTHR43322:SF5">
    <property type="entry name" value="1-DEOXY-D-XYLULOSE-5-PHOSPHATE SYNTHASE, CHLOROPLASTIC"/>
    <property type="match status" value="1"/>
</dbReference>
<comment type="similarity">
    <text evidence="2 10">Belongs to the transketolase family. DXPS subfamily.</text>
</comment>
<dbReference type="EMBL" id="JAENIK010000011">
    <property type="protein sequence ID" value="MBK1816049.1"/>
    <property type="molecule type" value="Genomic_DNA"/>
</dbReference>
<dbReference type="CDD" id="cd07033">
    <property type="entry name" value="TPP_PYR_DXS_TK_like"/>
    <property type="match status" value="1"/>
</dbReference>
<dbReference type="AlphaFoldDB" id="A0A934R6I9"/>
<dbReference type="GO" id="GO:0009228">
    <property type="term" value="P:thiamine biosynthetic process"/>
    <property type="evidence" value="ECO:0007669"/>
    <property type="project" value="UniProtKB-UniRule"/>
</dbReference>
<evidence type="ECO:0000256" key="8">
    <source>
        <dbReference type="ARBA" id="ARBA00023052"/>
    </source>
</evidence>
<dbReference type="Proteomes" id="UP000600139">
    <property type="component" value="Unassembled WGS sequence"/>
</dbReference>
<comment type="function">
    <text evidence="10">Catalyzes the acyloin condensation reaction between C atoms 2 and 3 of pyruvate and glyceraldehyde 3-phosphate to yield 1-deoxy-D-xylulose-5-phosphate (DXP).</text>
</comment>
<dbReference type="Pfam" id="PF13292">
    <property type="entry name" value="DXP_synthase_N"/>
    <property type="match status" value="1"/>
</dbReference>
<comment type="subunit">
    <text evidence="3 10">Homodimer.</text>
</comment>
<comment type="caution">
    <text evidence="12">The sequence shown here is derived from an EMBL/GenBank/DDBJ whole genome shotgun (WGS) entry which is preliminary data.</text>
</comment>
<feature type="binding site" evidence="10">
    <location>
        <begin position="157"/>
        <end position="158"/>
    </location>
    <ligand>
        <name>thiamine diphosphate</name>
        <dbReference type="ChEBI" id="CHEBI:58937"/>
    </ligand>
</feature>
<evidence type="ECO:0000259" key="11">
    <source>
        <dbReference type="SMART" id="SM00861"/>
    </source>
</evidence>
<dbReference type="InterPro" id="IPR029061">
    <property type="entry name" value="THDP-binding"/>
</dbReference>
<dbReference type="HAMAP" id="MF_00315">
    <property type="entry name" value="DXP_synth"/>
    <property type="match status" value="1"/>
</dbReference>
<evidence type="ECO:0000256" key="7">
    <source>
        <dbReference type="ARBA" id="ARBA00022977"/>
    </source>
</evidence>
<comment type="cofactor">
    <cofactor evidence="10">
        <name>Mg(2+)</name>
        <dbReference type="ChEBI" id="CHEBI:18420"/>
    </cofactor>
    <text evidence="10">Binds 1 Mg(2+) ion per subunit.</text>
</comment>
<evidence type="ECO:0000256" key="10">
    <source>
        <dbReference type="HAMAP-Rule" id="MF_00315"/>
    </source>
</evidence>
<feature type="domain" description="Transketolase-like pyrimidine-binding" evidence="11">
    <location>
        <begin position="323"/>
        <end position="488"/>
    </location>
</feature>
<keyword evidence="4 10" id="KW-0808">Transferase</keyword>
<keyword evidence="5 10" id="KW-0479">Metal-binding</keyword>
<dbReference type="EC" id="2.2.1.7" evidence="10"/>
<dbReference type="GO" id="GO:0000287">
    <property type="term" value="F:magnesium ion binding"/>
    <property type="evidence" value="ECO:0007669"/>
    <property type="project" value="UniProtKB-UniRule"/>
</dbReference>
<dbReference type="CDD" id="cd02007">
    <property type="entry name" value="TPP_DXS"/>
    <property type="match status" value="1"/>
</dbReference>
<dbReference type="InterPro" id="IPR005477">
    <property type="entry name" value="Dxylulose-5-P_synthase"/>
</dbReference>
<evidence type="ECO:0000256" key="9">
    <source>
        <dbReference type="ARBA" id="ARBA00023229"/>
    </source>
</evidence>
<dbReference type="InterPro" id="IPR049557">
    <property type="entry name" value="Transketolase_CS"/>
</dbReference>
<reference evidence="12" key="1">
    <citation type="submission" date="2021-01" db="EMBL/GenBank/DDBJ databases">
        <title>Modified the classification status of verrucomicrobia.</title>
        <authorList>
            <person name="Feng X."/>
        </authorList>
    </citation>
    <scope>NUCLEOTIDE SEQUENCE</scope>
    <source>
        <strain evidence="12">JCM 18052</strain>
    </source>
</reference>
<evidence type="ECO:0000256" key="6">
    <source>
        <dbReference type="ARBA" id="ARBA00022842"/>
    </source>
</evidence>
<dbReference type="SMART" id="SM00861">
    <property type="entry name" value="Transket_pyr"/>
    <property type="match status" value="1"/>
</dbReference>
<dbReference type="Gene3D" id="3.40.50.970">
    <property type="match status" value="2"/>
</dbReference>
<dbReference type="InterPro" id="IPR009014">
    <property type="entry name" value="Transketo_C/PFOR_II"/>
</dbReference>
<dbReference type="SUPFAM" id="SSF52922">
    <property type="entry name" value="TK C-terminal domain-like"/>
    <property type="match status" value="1"/>
</dbReference>
<dbReference type="GO" id="GO:0019288">
    <property type="term" value="P:isopentenyl diphosphate biosynthetic process, methylerythritol 4-phosphate pathway"/>
    <property type="evidence" value="ECO:0007669"/>
    <property type="project" value="TreeGrafter"/>
</dbReference>
<evidence type="ECO:0000256" key="3">
    <source>
        <dbReference type="ARBA" id="ARBA00011738"/>
    </source>
</evidence>
<evidence type="ECO:0000256" key="2">
    <source>
        <dbReference type="ARBA" id="ARBA00011081"/>
    </source>
</evidence>
<dbReference type="InterPro" id="IPR033248">
    <property type="entry name" value="Transketolase_C"/>
</dbReference>
<feature type="binding site" evidence="10">
    <location>
        <position position="84"/>
    </location>
    <ligand>
        <name>thiamine diphosphate</name>
        <dbReference type="ChEBI" id="CHEBI:58937"/>
    </ligand>
</feature>
<dbReference type="SUPFAM" id="SSF52518">
    <property type="entry name" value="Thiamin diphosphate-binding fold (THDP-binding)"/>
    <property type="match status" value="2"/>
</dbReference>
<gene>
    <name evidence="10" type="primary">dxs</name>
    <name evidence="12" type="ORF">JIN84_10535</name>
</gene>
<dbReference type="InterPro" id="IPR020826">
    <property type="entry name" value="Transketolase_BS"/>
</dbReference>
<comment type="pathway">
    <text evidence="1 10">Metabolic intermediate biosynthesis; 1-deoxy-D-xylulose 5-phosphate biosynthesis; 1-deoxy-D-xylulose 5-phosphate from D-glyceraldehyde 3-phosphate and pyruvate: step 1/1.</text>
</comment>
<feature type="binding site" evidence="10">
    <location>
        <position position="156"/>
    </location>
    <ligand>
        <name>Mg(2+)</name>
        <dbReference type="ChEBI" id="CHEBI:18420"/>
    </ligand>
</feature>
<dbReference type="InterPro" id="IPR005475">
    <property type="entry name" value="Transketolase-like_Pyr-bd"/>
</dbReference>
<dbReference type="RefSeq" id="WP_200351006.1">
    <property type="nucleotide sequence ID" value="NZ_BAABHZ010000006.1"/>
</dbReference>
<feature type="binding site" evidence="10">
    <location>
        <position position="294"/>
    </location>
    <ligand>
        <name>thiamine diphosphate</name>
        <dbReference type="ChEBI" id="CHEBI:58937"/>
    </ligand>
</feature>
<evidence type="ECO:0000313" key="12">
    <source>
        <dbReference type="EMBL" id="MBK1816049.1"/>
    </source>
</evidence>
<feature type="binding site" evidence="10">
    <location>
        <position position="185"/>
    </location>
    <ligand>
        <name>Mg(2+)</name>
        <dbReference type="ChEBI" id="CHEBI:18420"/>
    </ligand>
</feature>
<dbReference type="GO" id="GO:0008661">
    <property type="term" value="F:1-deoxy-D-xylulose-5-phosphate synthase activity"/>
    <property type="evidence" value="ECO:0007669"/>
    <property type="project" value="UniProtKB-UniRule"/>
</dbReference>
<keyword evidence="9 10" id="KW-0414">Isoprene biosynthesis</keyword>
<evidence type="ECO:0000313" key="13">
    <source>
        <dbReference type="Proteomes" id="UP000600139"/>
    </source>
</evidence>
<comment type="cofactor">
    <cofactor evidence="10">
        <name>thiamine diphosphate</name>
        <dbReference type="ChEBI" id="CHEBI:58937"/>
    </cofactor>
    <text evidence="10">Binds 1 thiamine pyrophosphate per subunit.</text>
</comment>
<proteinExistence type="inferred from homology"/>
<evidence type="ECO:0000256" key="4">
    <source>
        <dbReference type="ARBA" id="ARBA00022679"/>
    </source>
</evidence>
<feature type="binding site" evidence="10">
    <location>
        <begin position="125"/>
        <end position="127"/>
    </location>
    <ligand>
        <name>thiamine diphosphate</name>
        <dbReference type="ChEBI" id="CHEBI:58937"/>
    </ligand>
</feature>
<dbReference type="PROSITE" id="PS00802">
    <property type="entry name" value="TRANSKETOLASE_2"/>
    <property type="match status" value="1"/>
</dbReference>
<organism evidence="12 13">
    <name type="scientific">Luteolibacter yonseiensis</name>
    <dbReference type="NCBI Taxonomy" id="1144680"/>
    <lineage>
        <taxon>Bacteria</taxon>
        <taxon>Pseudomonadati</taxon>
        <taxon>Verrucomicrobiota</taxon>
        <taxon>Verrucomicrobiia</taxon>
        <taxon>Verrucomicrobiales</taxon>
        <taxon>Verrucomicrobiaceae</taxon>
        <taxon>Luteolibacter</taxon>
    </lineage>
</organism>
<keyword evidence="8 10" id="KW-0786">Thiamine pyrophosphate</keyword>
<dbReference type="NCBIfam" id="TIGR00204">
    <property type="entry name" value="dxs"/>
    <property type="match status" value="1"/>
</dbReference>
<keyword evidence="7 10" id="KW-0784">Thiamine biosynthesis</keyword>
<feature type="binding site" evidence="10">
    <location>
        <position position="374"/>
    </location>
    <ligand>
        <name>thiamine diphosphate</name>
        <dbReference type="ChEBI" id="CHEBI:58937"/>
    </ligand>
</feature>
<evidence type="ECO:0000256" key="5">
    <source>
        <dbReference type="ARBA" id="ARBA00022723"/>
    </source>
</evidence>
<dbReference type="NCBIfam" id="NF003933">
    <property type="entry name" value="PRK05444.2-2"/>
    <property type="match status" value="1"/>
</dbReference>
<sequence length="631" mass="68675">MTSASSKPPALGPLLSTIHSPADVKQLADDELPDLAAEIRHTLIDCLSKTGGHLGPNLGVVELSVALHRVFSTPRDKFVFDVSHQGYVHKLLTGRADRIDTIRTYKGLNGFLLRSESEHDSYGAGHAGTALSAALGMAAARDLAGGDNHIVAVAGDAAFTCGPTLEALNNIAETTKKFIVVLNDNEWSIDKNVGAIASYFNALQTHSTYASVRRQAADFVEKVAGKAARTLAHRVEEGAKNLLFQNVLFEKFGMRYFGPIDGHDLPLLIRTFEHLKTLNEPVVLHIITEKGRGYQPALDNPGKFHGLGTYKIEDGSTDATTTPTCSDLFGRTVTDMAKKDPKIVAITAAMPGGTKLEIFKKELPDRYFDVGIAEEHAALFACGLATEGFRPFLAIYSTFMQRAYDMIVHDMALQGLPVRLCMDRGGLSGDDGPTHHGLFDIGYLRHIPGIIHMQPKDEDEFVDMLHTMAVYDAGPSAIRYPRGIIKGTPIKSSPQILEIGKAEVIADGTDVALFGLGTLFEMAERTKVQLEARGLSVALINPRFIKPLDSNIIQTYAAKCKVVCTFEDHVLFNGFGASVIENLHDAGIHTPVERIGWPDQFVEHGKPETLRELHGLTAENATAKVLRHFSI</sequence>
<comment type="catalytic activity">
    <reaction evidence="10">
        <text>D-glyceraldehyde 3-phosphate + pyruvate + H(+) = 1-deoxy-D-xylulose 5-phosphate + CO2</text>
        <dbReference type="Rhea" id="RHEA:12605"/>
        <dbReference type="ChEBI" id="CHEBI:15361"/>
        <dbReference type="ChEBI" id="CHEBI:15378"/>
        <dbReference type="ChEBI" id="CHEBI:16526"/>
        <dbReference type="ChEBI" id="CHEBI:57792"/>
        <dbReference type="ChEBI" id="CHEBI:59776"/>
        <dbReference type="EC" id="2.2.1.7"/>
    </reaction>
</comment>
<keyword evidence="13" id="KW-1185">Reference proteome</keyword>
<feature type="binding site" evidence="10">
    <location>
        <position position="185"/>
    </location>
    <ligand>
        <name>thiamine diphosphate</name>
        <dbReference type="ChEBI" id="CHEBI:58937"/>
    </ligand>
</feature>
<dbReference type="GO" id="GO:0005829">
    <property type="term" value="C:cytosol"/>
    <property type="evidence" value="ECO:0007669"/>
    <property type="project" value="TreeGrafter"/>
</dbReference>
<dbReference type="PROSITE" id="PS00801">
    <property type="entry name" value="TRANSKETOLASE_1"/>
    <property type="match status" value="1"/>
</dbReference>
<evidence type="ECO:0000256" key="1">
    <source>
        <dbReference type="ARBA" id="ARBA00004980"/>
    </source>
</evidence>
<protein>
    <recommendedName>
        <fullName evidence="10">1-deoxy-D-xylulose-5-phosphate synthase</fullName>
        <ecNumber evidence="10">2.2.1.7</ecNumber>
    </recommendedName>
    <alternativeName>
        <fullName evidence="10">1-deoxyxylulose-5-phosphate synthase</fullName>
        <shortName evidence="10">DXP synthase</shortName>
        <shortName evidence="10">DXPS</shortName>
    </alternativeName>
</protein>
<name>A0A934R6I9_9BACT</name>
<dbReference type="Pfam" id="PF02779">
    <property type="entry name" value="Transket_pyr"/>
    <property type="match status" value="1"/>
</dbReference>
<accession>A0A934R6I9</accession>
<keyword evidence="6 10" id="KW-0460">Magnesium</keyword>
<dbReference type="PANTHER" id="PTHR43322">
    <property type="entry name" value="1-D-DEOXYXYLULOSE 5-PHOSPHATE SYNTHASE-RELATED"/>
    <property type="match status" value="1"/>
</dbReference>
<dbReference type="GO" id="GO:0016114">
    <property type="term" value="P:terpenoid biosynthetic process"/>
    <property type="evidence" value="ECO:0007669"/>
    <property type="project" value="UniProtKB-UniRule"/>
</dbReference>
<dbReference type="Gene3D" id="3.40.50.920">
    <property type="match status" value="1"/>
</dbReference>